<dbReference type="Proteomes" id="UP000597444">
    <property type="component" value="Unassembled WGS sequence"/>
</dbReference>
<accession>A0A8J3ILE9</accession>
<dbReference type="AlphaFoldDB" id="A0A8J3ILE9"/>
<sequence>MNVNIVTFIPEKQHTAVSDREFLYYTTKIRQNQEHTSALSSSSEWRKGAPELRLSAYLLPERMLSQKENNPRCLYAEGVSEYPN</sequence>
<evidence type="ECO:0000313" key="2">
    <source>
        <dbReference type="Proteomes" id="UP000597444"/>
    </source>
</evidence>
<comment type="caution">
    <text evidence="1">The sequence shown here is derived from an EMBL/GenBank/DDBJ whole genome shotgun (WGS) entry which is preliminary data.</text>
</comment>
<organism evidence="1 2">
    <name type="scientific">Reticulibacter mediterranei</name>
    <dbReference type="NCBI Taxonomy" id="2778369"/>
    <lineage>
        <taxon>Bacteria</taxon>
        <taxon>Bacillati</taxon>
        <taxon>Chloroflexota</taxon>
        <taxon>Ktedonobacteria</taxon>
        <taxon>Ktedonobacterales</taxon>
        <taxon>Reticulibacteraceae</taxon>
        <taxon>Reticulibacter</taxon>
    </lineage>
</organism>
<evidence type="ECO:0000313" key="1">
    <source>
        <dbReference type="EMBL" id="GHO92865.1"/>
    </source>
</evidence>
<gene>
    <name evidence="1" type="ORF">KSF_029130</name>
</gene>
<reference evidence="1" key="1">
    <citation type="submission" date="2020-10" db="EMBL/GenBank/DDBJ databases">
        <title>Taxonomic study of unclassified bacteria belonging to the class Ktedonobacteria.</title>
        <authorList>
            <person name="Yabe S."/>
            <person name="Wang C.M."/>
            <person name="Zheng Y."/>
            <person name="Sakai Y."/>
            <person name="Cavaletti L."/>
            <person name="Monciardini P."/>
            <person name="Donadio S."/>
        </authorList>
    </citation>
    <scope>NUCLEOTIDE SEQUENCE</scope>
    <source>
        <strain evidence="1">ID150040</strain>
    </source>
</reference>
<keyword evidence="2" id="KW-1185">Reference proteome</keyword>
<proteinExistence type="predicted"/>
<protein>
    <submittedName>
        <fullName evidence="1">Uncharacterized protein</fullName>
    </submittedName>
</protein>
<dbReference type="EMBL" id="BNJK01000001">
    <property type="protein sequence ID" value="GHO92865.1"/>
    <property type="molecule type" value="Genomic_DNA"/>
</dbReference>
<name>A0A8J3ILE9_9CHLR</name>